<dbReference type="KEGG" id="vg:29068874"/>
<dbReference type="OrthoDB" id="15777at10239"/>
<dbReference type="EMBL" id="KX349899">
    <property type="protein sequence ID" value="ANT41123.1"/>
    <property type="molecule type" value="Genomic_DNA"/>
</dbReference>
<evidence type="ECO:0000313" key="2">
    <source>
        <dbReference type="Proteomes" id="UP000201440"/>
    </source>
</evidence>
<evidence type="ECO:0000313" key="1">
    <source>
        <dbReference type="EMBL" id="ANT41123.1"/>
    </source>
</evidence>
<sequence>MIEKDVYKFKTKIKVGIMYSIYTQLGLINDVDFSLLDDNTLDAYLQGALRSTTNCKRESEWEQWYVGLMFENKGFRGYIICKDKNKLKEYLVDAMIDYRYPKYSIVEV</sequence>
<accession>A0A1B1PAD8</accession>
<proteinExistence type="predicted"/>
<name>A0A1B1PAD8_9CAUD</name>
<reference evidence="1 2" key="1">
    <citation type="submission" date="2016-05" db="EMBL/GenBank/DDBJ databases">
        <authorList>
            <person name="Lavstsen T."/>
            <person name="Jespersen J.S."/>
        </authorList>
    </citation>
    <scope>NUCLEOTIDE SEQUENCE [LARGE SCALE GENOMIC DNA]</scope>
</reference>
<protein>
    <submittedName>
        <fullName evidence="1">Uncharacterized protein</fullName>
    </submittedName>
</protein>
<dbReference type="RefSeq" id="YP_009292360.1">
    <property type="nucleotide sequence ID" value="NC_031121.1"/>
</dbReference>
<keyword evidence="2" id="KW-1185">Reference proteome</keyword>
<gene>
    <name evidence="1" type="ORF">AURORA_9</name>
</gene>
<dbReference type="GeneID" id="29068874"/>
<dbReference type="Proteomes" id="UP000201440">
    <property type="component" value="Segment"/>
</dbReference>
<organism evidence="1 2">
    <name type="scientific">Bacillus phage Aurora</name>
    <dbReference type="NCBI Taxonomy" id="1874000"/>
    <lineage>
        <taxon>Viruses</taxon>
        <taxon>Duplodnaviria</taxon>
        <taxon>Heunggongvirae</taxon>
        <taxon>Uroviricota</taxon>
        <taxon>Caudoviricetes</taxon>
        <taxon>Salasmaviridae</taxon>
        <taxon>Northropvirinae</taxon>
        <taxon>Claudivirus</taxon>
        <taxon>Claudivirus aurora</taxon>
    </lineage>
</organism>